<evidence type="ECO:0000259" key="2">
    <source>
        <dbReference type="Pfam" id="PF26133"/>
    </source>
</evidence>
<evidence type="ECO:0000313" key="3">
    <source>
        <dbReference type="EMBL" id="BAX25092.1"/>
    </source>
</evidence>
<accession>A0A1V1H155</accession>
<dbReference type="PANTHER" id="PTHR33018:SF19">
    <property type="entry name" value="OS12G0558775 PROTEIN"/>
    <property type="match status" value="1"/>
</dbReference>
<dbReference type="AlphaFoldDB" id="A0A1V1H155"/>
<name>A0A1V1H155_9ORYZ</name>
<feature type="compositionally biased region" description="Basic and acidic residues" evidence="1">
    <location>
        <begin position="1"/>
        <end position="14"/>
    </location>
</feature>
<evidence type="ECO:0000256" key="1">
    <source>
        <dbReference type="SAM" id="MobiDB-lite"/>
    </source>
</evidence>
<feature type="region of interest" description="Disordered" evidence="1">
    <location>
        <begin position="1"/>
        <end position="106"/>
    </location>
</feature>
<feature type="domain" description="DUF8039" evidence="2">
    <location>
        <begin position="390"/>
        <end position="469"/>
    </location>
</feature>
<proteinExistence type="predicted"/>
<dbReference type="PANTHER" id="PTHR33018">
    <property type="entry name" value="OS10G0338966 PROTEIN-RELATED"/>
    <property type="match status" value="1"/>
</dbReference>
<feature type="region of interest" description="Disordered" evidence="1">
    <location>
        <begin position="297"/>
        <end position="329"/>
    </location>
</feature>
<sequence length="846" mass="97112">MEKSSREGTWHEPSDPFIEFMQAPAPPVEEDPDYIPIEQAMEARRRSKRKAAKSVVRSAEVETDTTTSAPVETDTSASAGGRQKRRRGQRSKNQPPKETYYITSLNHDGKPLEPKVAMTKFSSACGVLARTHGPLNVDSWEQVDDNLKNFIWNELQKWFVYLPGLEALGKEFALKTIGGRWRQWKSDLNTNYVQKNKSPFEDYGGITPTEWDRIVAKMTSPEALARRKKMSDLAKRNKYPRREVASNRRTVCRPRKAPACGCTKRKKQKLGVGTQYGTAEKEKTEEFIAKREHDQLTAALGNPEHSGRVRGVSSKTSKKRKEGFPGEAASYKKRDRYKHKLEQKIAKQVEEHFYSLVPHDRQVFPNFFQQSEEPTVHMPSSVGSVDTAPYPVDTITGPTPCSLLVPIGRAGKRKEVGTGLAIPGPQFHNTPIPKEYARVQVAKVHAEHKSLELDILAPEGIELLGDASALAVPRRPLLQTTSLPMPSKLSRQIIPKMIRSSYDKELMAKDKRDLGFLAFRGRGPIDKPQDQPTKLSDSQQSMKNIAKDLQNWTSDEVPTKYEYDKPFLPWHVMEDMPWEIRLMHDWYLKASKLGLSMLTVKVPNDAFTSGPNGMLVIDFNDLHALFRMEKMDINLVTTFCLMQYVDAKKTNYPAAFVNPTRICWTEHELRIREDSAEFKGKMKKQKDAIIKQLHRDKMIAVAFYLGRAMFEHRDKDVLMVPYALQAHHNYVRQGGPVKDPQKRKLLVKTNWLCYKQPPGTNLCGYYVCEMLRIYGRYTTKFEELTEVPVVANRFDDRTMLNLVADLCRFIRRDVCNHLGDFYDPESELTTDDKFKRLREWEKEHHH</sequence>
<feature type="compositionally biased region" description="Polar residues" evidence="1">
    <location>
        <begin position="64"/>
        <end position="75"/>
    </location>
</feature>
<dbReference type="EMBL" id="AP011472">
    <property type="protein sequence ID" value="BAX25092.1"/>
    <property type="molecule type" value="Genomic_DNA"/>
</dbReference>
<reference evidence="3" key="1">
    <citation type="submission" date="2009-05" db="EMBL/GenBank/DDBJ databases">
        <title>Oryza sativa Japonica Group genomic DNA, chromosome 6, BAC clone:KMK0024M20, cultivar:Khau Mac Kho.</title>
        <authorList>
            <person name="Matsumoto T."/>
            <person name="Wu J."/>
            <person name="Kanamori H."/>
        </authorList>
    </citation>
    <scope>NUCLEOTIDE SEQUENCE</scope>
    <source>
        <strain evidence="3">IRGC 100882</strain>
    </source>
</reference>
<protein>
    <submittedName>
        <fullName evidence="3">Hydroxyproline-rich glycoprotein-like</fullName>
    </submittedName>
</protein>
<organism evidence="3">
    <name type="scientific">Oryza australiensis</name>
    <dbReference type="NCBI Taxonomy" id="4532"/>
    <lineage>
        <taxon>Eukaryota</taxon>
        <taxon>Viridiplantae</taxon>
        <taxon>Streptophyta</taxon>
        <taxon>Embryophyta</taxon>
        <taxon>Tracheophyta</taxon>
        <taxon>Spermatophyta</taxon>
        <taxon>Magnoliopsida</taxon>
        <taxon>Liliopsida</taxon>
        <taxon>Poales</taxon>
        <taxon>Poaceae</taxon>
        <taxon>BOP clade</taxon>
        <taxon>Oryzoideae</taxon>
        <taxon>Oryzeae</taxon>
        <taxon>Oryzinae</taxon>
        <taxon>Oryza</taxon>
    </lineage>
</organism>
<dbReference type="InterPro" id="IPR058352">
    <property type="entry name" value="DUF8039"/>
</dbReference>
<feature type="compositionally biased region" description="Polar residues" evidence="1">
    <location>
        <begin position="93"/>
        <end position="106"/>
    </location>
</feature>
<dbReference type="Pfam" id="PF26133">
    <property type="entry name" value="DUF8039"/>
    <property type="match status" value="1"/>
</dbReference>
<gene>
    <name evidence="3" type="primary">OA_ABa0037F23.34</name>
</gene>